<sequence>MSNEAILTLVAGACAIISITCYDFTRRALKRRERDRARAQEAVEEVRDRVAMALAAAVGQVPIRQCHVEDIKYGETVCWRSEGWEEHTDYVAGYDGDPGPSADGFHGKPLILKGQ</sequence>
<dbReference type="EMBL" id="MN023177">
    <property type="protein sequence ID" value="QDH85691.1"/>
    <property type="molecule type" value="Genomic_DNA"/>
</dbReference>
<name>A0A7D0GH43_9CAUD</name>
<protein>
    <submittedName>
        <fullName evidence="2">Uncharacterized protein</fullName>
    </submittedName>
</protein>
<keyword evidence="1" id="KW-0472">Membrane</keyword>
<keyword evidence="1" id="KW-1133">Transmembrane helix</keyword>
<gene>
    <name evidence="2" type="ORF">AGM2_0048</name>
</gene>
<keyword evidence="1" id="KW-0812">Transmembrane</keyword>
<dbReference type="Proteomes" id="UP000501811">
    <property type="component" value="Segment"/>
</dbReference>
<organism evidence="2 3">
    <name type="scientific">Brevibacterium phage AGM2</name>
    <dbReference type="NCBI Taxonomy" id="2591419"/>
    <lineage>
        <taxon>Viruses</taxon>
        <taxon>Duplodnaviria</taxon>
        <taxon>Heunggongvirae</taxon>
        <taxon>Uroviricota</taxon>
        <taxon>Caudoviricetes</taxon>
        <taxon>Agmunavirus</taxon>
        <taxon>Agmunavirus AGM1</taxon>
    </lineage>
</organism>
<evidence type="ECO:0000256" key="1">
    <source>
        <dbReference type="SAM" id="Phobius"/>
    </source>
</evidence>
<evidence type="ECO:0000313" key="2">
    <source>
        <dbReference type="EMBL" id="QDH85691.1"/>
    </source>
</evidence>
<evidence type="ECO:0000313" key="3">
    <source>
        <dbReference type="Proteomes" id="UP000501811"/>
    </source>
</evidence>
<feature type="transmembrane region" description="Helical" evidence="1">
    <location>
        <begin position="6"/>
        <end position="25"/>
    </location>
</feature>
<proteinExistence type="predicted"/>
<reference evidence="2 3" key="1">
    <citation type="submission" date="2019-06" db="EMBL/GenBank/DDBJ databases">
        <title>DNA tandem repeats contribute to Brevibacterium aurantiacum phages genetic diversity.</title>
        <authorList>
            <person name="de Melo A.G."/>
            <person name="Rousseau G.M."/>
            <person name="Tremblay D.M."/>
            <person name="Labrie S.J."/>
            <person name="Moineau S."/>
        </authorList>
    </citation>
    <scope>NUCLEOTIDE SEQUENCE [LARGE SCALE GENOMIC DNA]</scope>
</reference>
<accession>A0A7D0GH43</accession>